<accession>A0A2B7X672</accession>
<sequence>MSGVKTISLTQAHQFPITFSKLKTTEVEADMGCADLDIKIMKDDEGDLGNLWPENAIAEHENYKEIKVLLKERKQEIIAQYCAHDD</sequence>
<reference evidence="1 2" key="1">
    <citation type="submission" date="2017-10" db="EMBL/GenBank/DDBJ databases">
        <title>Comparative genomics in systemic dimorphic fungi from Ajellomycetaceae.</title>
        <authorList>
            <person name="Munoz J.F."/>
            <person name="Mcewen J.G."/>
            <person name="Clay O.K."/>
            <person name="Cuomo C.A."/>
        </authorList>
    </citation>
    <scope>NUCLEOTIDE SEQUENCE [LARGE SCALE GENOMIC DNA]</scope>
    <source>
        <strain evidence="1 2">UAMH130</strain>
    </source>
</reference>
<dbReference type="Proteomes" id="UP000224080">
    <property type="component" value="Unassembled WGS sequence"/>
</dbReference>
<evidence type="ECO:0000313" key="1">
    <source>
        <dbReference type="EMBL" id="PGH04389.1"/>
    </source>
</evidence>
<keyword evidence="2" id="KW-1185">Reference proteome</keyword>
<dbReference type="EMBL" id="PDNC01000039">
    <property type="protein sequence ID" value="PGH04389.1"/>
    <property type="molecule type" value="Genomic_DNA"/>
</dbReference>
<organism evidence="1 2">
    <name type="scientific">Blastomyces parvus</name>
    <dbReference type="NCBI Taxonomy" id="2060905"/>
    <lineage>
        <taxon>Eukaryota</taxon>
        <taxon>Fungi</taxon>
        <taxon>Dikarya</taxon>
        <taxon>Ascomycota</taxon>
        <taxon>Pezizomycotina</taxon>
        <taxon>Eurotiomycetes</taxon>
        <taxon>Eurotiomycetidae</taxon>
        <taxon>Onygenales</taxon>
        <taxon>Ajellomycetaceae</taxon>
        <taxon>Blastomyces</taxon>
    </lineage>
</organism>
<dbReference type="AlphaFoldDB" id="A0A2B7X672"/>
<dbReference type="OrthoDB" id="2831558at2759"/>
<evidence type="ECO:0000313" key="2">
    <source>
        <dbReference type="Proteomes" id="UP000224080"/>
    </source>
</evidence>
<name>A0A2B7X672_9EURO</name>
<protein>
    <submittedName>
        <fullName evidence="1">Uncharacterized protein</fullName>
    </submittedName>
</protein>
<gene>
    <name evidence="1" type="ORF">GX51_03548</name>
</gene>
<dbReference type="STRING" id="2060905.A0A2B7X672"/>
<proteinExistence type="predicted"/>
<comment type="caution">
    <text evidence="1">The sequence shown here is derived from an EMBL/GenBank/DDBJ whole genome shotgun (WGS) entry which is preliminary data.</text>
</comment>